<comment type="caution">
    <text evidence="1">The sequence shown here is derived from an EMBL/GenBank/DDBJ whole genome shotgun (WGS) entry which is preliminary data.</text>
</comment>
<sequence length="72" mass="8153">MPKSEAKYSSKIKTVSPYANAPRESHQSYSPFCEELCTAFLCADILLSKLDHSELCEFLKNTQADLLPFLPR</sequence>
<accession>A0ABQ8STT4</accession>
<name>A0ABQ8STT4_PERAM</name>
<dbReference type="EMBL" id="JAJSOF020000021">
    <property type="protein sequence ID" value="KAJ4437594.1"/>
    <property type="molecule type" value="Genomic_DNA"/>
</dbReference>
<evidence type="ECO:0000313" key="2">
    <source>
        <dbReference type="Proteomes" id="UP001148838"/>
    </source>
</evidence>
<reference evidence="1 2" key="1">
    <citation type="journal article" date="2022" name="Allergy">
        <title>Genome assembly and annotation of Periplaneta americana reveal a comprehensive cockroach allergen profile.</title>
        <authorList>
            <person name="Wang L."/>
            <person name="Xiong Q."/>
            <person name="Saelim N."/>
            <person name="Wang L."/>
            <person name="Nong W."/>
            <person name="Wan A.T."/>
            <person name="Shi M."/>
            <person name="Liu X."/>
            <person name="Cao Q."/>
            <person name="Hui J.H.L."/>
            <person name="Sookrung N."/>
            <person name="Leung T.F."/>
            <person name="Tungtrongchitr A."/>
            <person name="Tsui S.K.W."/>
        </authorList>
    </citation>
    <scope>NUCLEOTIDE SEQUENCE [LARGE SCALE GENOMIC DNA]</scope>
    <source>
        <strain evidence="1">PWHHKU_190912</strain>
    </source>
</reference>
<proteinExistence type="predicted"/>
<dbReference type="Proteomes" id="UP001148838">
    <property type="component" value="Unassembled WGS sequence"/>
</dbReference>
<organism evidence="1 2">
    <name type="scientific">Periplaneta americana</name>
    <name type="common">American cockroach</name>
    <name type="synonym">Blatta americana</name>
    <dbReference type="NCBI Taxonomy" id="6978"/>
    <lineage>
        <taxon>Eukaryota</taxon>
        <taxon>Metazoa</taxon>
        <taxon>Ecdysozoa</taxon>
        <taxon>Arthropoda</taxon>
        <taxon>Hexapoda</taxon>
        <taxon>Insecta</taxon>
        <taxon>Pterygota</taxon>
        <taxon>Neoptera</taxon>
        <taxon>Polyneoptera</taxon>
        <taxon>Dictyoptera</taxon>
        <taxon>Blattodea</taxon>
        <taxon>Blattoidea</taxon>
        <taxon>Blattidae</taxon>
        <taxon>Blattinae</taxon>
        <taxon>Periplaneta</taxon>
    </lineage>
</organism>
<keyword evidence="2" id="KW-1185">Reference proteome</keyword>
<gene>
    <name evidence="1" type="ORF">ANN_17739</name>
</gene>
<protein>
    <submittedName>
        <fullName evidence="1">Uncharacterized protein</fullName>
    </submittedName>
</protein>
<evidence type="ECO:0000313" key="1">
    <source>
        <dbReference type="EMBL" id="KAJ4437594.1"/>
    </source>
</evidence>